<dbReference type="Pfam" id="PF08327">
    <property type="entry name" value="AHSA1"/>
    <property type="match status" value="1"/>
</dbReference>
<dbReference type="InterPro" id="IPR013538">
    <property type="entry name" value="ASHA1/2-like_C"/>
</dbReference>
<proteinExistence type="inferred from homology"/>
<dbReference type="CDD" id="cd07814">
    <property type="entry name" value="SRPBCC_CalC_Aha1-like"/>
    <property type="match status" value="1"/>
</dbReference>
<keyword evidence="4" id="KW-1185">Reference proteome</keyword>
<evidence type="ECO:0000256" key="1">
    <source>
        <dbReference type="ARBA" id="ARBA00006817"/>
    </source>
</evidence>
<dbReference type="Proteomes" id="UP000190150">
    <property type="component" value="Unassembled WGS sequence"/>
</dbReference>
<protein>
    <submittedName>
        <fullName evidence="3">Activator of Hsp90 ATPase homolog 1-like protein</fullName>
    </submittedName>
</protein>
<dbReference type="OrthoDB" id="287565at2"/>
<dbReference type="Gene3D" id="3.30.530.20">
    <property type="match status" value="1"/>
</dbReference>
<dbReference type="STRING" id="1513896.SAMN05660841_01551"/>
<feature type="domain" description="Activator of Hsp90 ATPase homologue 1/2-like C-terminal" evidence="2">
    <location>
        <begin position="11"/>
        <end position="129"/>
    </location>
</feature>
<dbReference type="AlphaFoldDB" id="A0A1T5CRF2"/>
<evidence type="ECO:0000313" key="4">
    <source>
        <dbReference type="Proteomes" id="UP000190150"/>
    </source>
</evidence>
<organism evidence="3 4">
    <name type="scientific">Sphingobacterium nematocida</name>
    <dbReference type="NCBI Taxonomy" id="1513896"/>
    <lineage>
        <taxon>Bacteria</taxon>
        <taxon>Pseudomonadati</taxon>
        <taxon>Bacteroidota</taxon>
        <taxon>Sphingobacteriia</taxon>
        <taxon>Sphingobacteriales</taxon>
        <taxon>Sphingobacteriaceae</taxon>
        <taxon>Sphingobacterium</taxon>
    </lineage>
</organism>
<evidence type="ECO:0000313" key="3">
    <source>
        <dbReference type="EMBL" id="SKB62078.1"/>
    </source>
</evidence>
<evidence type="ECO:0000259" key="2">
    <source>
        <dbReference type="Pfam" id="PF08327"/>
    </source>
</evidence>
<dbReference type="InterPro" id="IPR023393">
    <property type="entry name" value="START-like_dom_sf"/>
</dbReference>
<name>A0A1T5CRF2_9SPHI</name>
<sequence length="137" mass="16290">MESIELVNYIKAPASSIYQVLTTQDGLSEIWTKKLIVKPEVGFINEFDFNEAEITKMKIIELQQDTRIRWECVDSDKEWIGTRISFDLSERNNQTAVILKHSDWRAMTEYYQWCNYNWSMFLLRLKTYCEGLTKTGR</sequence>
<dbReference type="EMBL" id="FUZF01000004">
    <property type="protein sequence ID" value="SKB62078.1"/>
    <property type="molecule type" value="Genomic_DNA"/>
</dbReference>
<gene>
    <name evidence="3" type="ORF">SAMN05660841_01551</name>
</gene>
<accession>A0A1T5CRF2</accession>
<reference evidence="4" key="1">
    <citation type="submission" date="2017-02" db="EMBL/GenBank/DDBJ databases">
        <authorList>
            <person name="Varghese N."/>
            <person name="Submissions S."/>
        </authorList>
    </citation>
    <scope>NUCLEOTIDE SEQUENCE [LARGE SCALE GENOMIC DNA]</scope>
    <source>
        <strain evidence="4">DSM 24091</strain>
    </source>
</reference>
<comment type="similarity">
    <text evidence="1">Belongs to the AHA1 family.</text>
</comment>
<dbReference type="RefSeq" id="WP_079642508.1">
    <property type="nucleotide sequence ID" value="NZ_FUZF01000004.1"/>
</dbReference>
<dbReference type="SUPFAM" id="SSF55961">
    <property type="entry name" value="Bet v1-like"/>
    <property type="match status" value="1"/>
</dbReference>